<keyword evidence="1" id="KW-0472">Membrane</keyword>
<dbReference type="STRING" id="1156394.T0RFW1"/>
<organism evidence="2 3">
    <name type="scientific">Saprolegnia diclina (strain VS20)</name>
    <dbReference type="NCBI Taxonomy" id="1156394"/>
    <lineage>
        <taxon>Eukaryota</taxon>
        <taxon>Sar</taxon>
        <taxon>Stramenopiles</taxon>
        <taxon>Oomycota</taxon>
        <taxon>Saprolegniomycetes</taxon>
        <taxon>Saprolegniales</taxon>
        <taxon>Saprolegniaceae</taxon>
        <taxon>Saprolegnia</taxon>
    </lineage>
</organism>
<dbReference type="OMA" id="HKTTYSH"/>
<dbReference type="Proteomes" id="UP000030762">
    <property type="component" value="Unassembled WGS sequence"/>
</dbReference>
<dbReference type="OrthoDB" id="2100988at2759"/>
<name>T0RFW1_SAPDV</name>
<dbReference type="AlphaFoldDB" id="T0RFW1"/>
<dbReference type="RefSeq" id="XP_008617959.1">
    <property type="nucleotide sequence ID" value="XM_008619737.1"/>
</dbReference>
<dbReference type="EMBL" id="JH767193">
    <property type="protein sequence ID" value="EQC28562.1"/>
    <property type="molecule type" value="Genomic_DNA"/>
</dbReference>
<dbReference type="eggNOG" id="ENOG502SBJS">
    <property type="taxonomic scope" value="Eukaryota"/>
</dbReference>
<accession>T0RFW1</accession>
<feature type="transmembrane region" description="Helical" evidence="1">
    <location>
        <begin position="31"/>
        <end position="49"/>
    </location>
</feature>
<dbReference type="InParanoid" id="T0RFW1"/>
<keyword evidence="1" id="KW-1133">Transmembrane helix</keyword>
<reference evidence="2 3" key="1">
    <citation type="submission" date="2012-04" db="EMBL/GenBank/DDBJ databases">
        <title>The Genome Sequence of Saprolegnia declina VS20.</title>
        <authorList>
            <consortium name="The Broad Institute Genome Sequencing Platform"/>
            <person name="Russ C."/>
            <person name="Nusbaum C."/>
            <person name="Tyler B."/>
            <person name="van West P."/>
            <person name="Dieguez-Uribeondo J."/>
            <person name="de Bruijn I."/>
            <person name="Tripathy S."/>
            <person name="Jiang R."/>
            <person name="Young S.K."/>
            <person name="Zeng Q."/>
            <person name="Gargeya S."/>
            <person name="Fitzgerald M."/>
            <person name="Haas B."/>
            <person name="Abouelleil A."/>
            <person name="Alvarado L."/>
            <person name="Arachchi H.M."/>
            <person name="Berlin A."/>
            <person name="Chapman S.B."/>
            <person name="Goldberg J."/>
            <person name="Griggs A."/>
            <person name="Gujja S."/>
            <person name="Hansen M."/>
            <person name="Howarth C."/>
            <person name="Imamovic A."/>
            <person name="Larimer J."/>
            <person name="McCowen C."/>
            <person name="Montmayeur A."/>
            <person name="Murphy C."/>
            <person name="Neiman D."/>
            <person name="Pearson M."/>
            <person name="Priest M."/>
            <person name="Roberts A."/>
            <person name="Saif S."/>
            <person name="Shea T."/>
            <person name="Sisk P."/>
            <person name="Sykes S."/>
            <person name="Wortman J."/>
            <person name="Nusbaum C."/>
            <person name="Birren B."/>
        </authorList>
    </citation>
    <scope>NUCLEOTIDE SEQUENCE [LARGE SCALE GENOMIC DNA]</scope>
    <source>
        <strain evidence="2 3">VS20</strain>
    </source>
</reference>
<dbReference type="GeneID" id="19954367"/>
<evidence type="ECO:0000313" key="2">
    <source>
        <dbReference type="EMBL" id="EQC28562.1"/>
    </source>
</evidence>
<sequence length="88" mass="9509">MGAVSKFPYPKHTWSPAGGWWNEPKNWKTRTGVLVGVLGLLIVPMASFATKHKTTYSHLPATQEDVRRSVDNGASPTVSNVACVATIS</sequence>
<keyword evidence="3" id="KW-1185">Reference proteome</keyword>
<dbReference type="VEuPathDB" id="FungiDB:SDRG_13640"/>
<evidence type="ECO:0000256" key="1">
    <source>
        <dbReference type="SAM" id="Phobius"/>
    </source>
</evidence>
<protein>
    <submittedName>
        <fullName evidence="2">Uncharacterized protein</fullName>
    </submittedName>
</protein>
<keyword evidence="1" id="KW-0812">Transmembrane</keyword>
<proteinExistence type="predicted"/>
<evidence type="ECO:0000313" key="3">
    <source>
        <dbReference type="Proteomes" id="UP000030762"/>
    </source>
</evidence>
<gene>
    <name evidence="2" type="ORF">SDRG_13640</name>
</gene>